<reference evidence="2" key="1">
    <citation type="submission" date="2012-04" db="EMBL/GenBank/DDBJ databases">
        <title>The Genome Sequence of Loa loa.</title>
        <authorList>
            <consortium name="The Broad Institute Genome Sequencing Platform"/>
            <consortium name="Broad Institute Genome Sequencing Center for Infectious Disease"/>
            <person name="Nutman T.B."/>
            <person name="Fink D.L."/>
            <person name="Russ C."/>
            <person name="Young S."/>
            <person name="Zeng Q."/>
            <person name="Gargeya S."/>
            <person name="Alvarado L."/>
            <person name="Berlin A."/>
            <person name="Chapman S.B."/>
            <person name="Chen Z."/>
            <person name="Freedman E."/>
            <person name="Gellesch M."/>
            <person name="Goldberg J."/>
            <person name="Griggs A."/>
            <person name="Gujja S."/>
            <person name="Heilman E.R."/>
            <person name="Heiman D."/>
            <person name="Howarth C."/>
            <person name="Mehta T."/>
            <person name="Neiman D."/>
            <person name="Pearson M."/>
            <person name="Roberts A."/>
            <person name="Saif S."/>
            <person name="Shea T."/>
            <person name="Shenoy N."/>
            <person name="Sisk P."/>
            <person name="Stolte C."/>
            <person name="Sykes S."/>
            <person name="White J."/>
            <person name="Yandava C."/>
            <person name="Haas B."/>
            <person name="Henn M.R."/>
            <person name="Nusbaum C."/>
            <person name="Birren B."/>
        </authorList>
    </citation>
    <scope>NUCLEOTIDE SEQUENCE [LARGE SCALE GENOMIC DNA]</scope>
</reference>
<dbReference type="AlphaFoldDB" id="A0A1S0TNE2"/>
<sequence>DDLLHLGIDDSEFGNLENKDLNREMIIKLSNDCYQCKKKVPLLNYCDIMITIMMTLIMVSLISTICPADQALGPRNKRPDQERDLSKIIDHLGSKLCHSFMEAVIGA</sequence>
<keyword evidence="1" id="KW-1133">Transmembrane helix</keyword>
<dbReference type="GeneID" id="9948705"/>
<dbReference type="KEGG" id="loa:LOAG_11250"/>
<accession>A0A1S0TNE2</accession>
<dbReference type="InParanoid" id="A0A1S0TNE2"/>
<feature type="transmembrane region" description="Helical" evidence="1">
    <location>
        <begin position="48"/>
        <end position="68"/>
    </location>
</feature>
<proteinExistence type="predicted"/>
<feature type="non-terminal residue" evidence="2">
    <location>
        <position position="1"/>
    </location>
</feature>
<dbReference type="EMBL" id="JH712072">
    <property type="protein sequence ID" value="EFO17248.1"/>
    <property type="molecule type" value="Genomic_DNA"/>
</dbReference>
<protein>
    <submittedName>
        <fullName evidence="2">Uncharacterized protein</fullName>
    </submittedName>
</protein>
<gene>
    <name evidence="2" type="ORF">LOAG_11250</name>
</gene>
<organism evidence="2">
    <name type="scientific">Loa loa</name>
    <name type="common">Eye worm</name>
    <name type="synonym">Filaria loa</name>
    <dbReference type="NCBI Taxonomy" id="7209"/>
    <lineage>
        <taxon>Eukaryota</taxon>
        <taxon>Metazoa</taxon>
        <taxon>Ecdysozoa</taxon>
        <taxon>Nematoda</taxon>
        <taxon>Chromadorea</taxon>
        <taxon>Rhabditida</taxon>
        <taxon>Spirurina</taxon>
        <taxon>Spiruromorpha</taxon>
        <taxon>Filarioidea</taxon>
        <taxon>Onchocercidae</taxon>
        <taxon>Loa</taxon>
    </lineage>
</organism>
<dbReference type="CTD" id="9948705"/>
<evidence type="ECO:0000256" key="1">
    <source>
        <dbReference type="SAM" id="Phobius"/>
    </source>
</evidence>
<keyword evidence="1" id="KW-0812">Transmembrane</keyword>
<keyword evidence="1" id="KW-0472">Membrane</keyword>
<dbReference type="RefSeq" id="XP_003146820.1">
    <property type="nucleotide sequence ID" value="XM_003146772.1"/>
</dbReference>
<evidence type="ECO:0000313" key="2">
    <source>
        <dbReference type="EMBL" id="EFO17248.1"/>
    </source>
</evidence>
<name>A0A1S0TNE2_LOALO</name>